<dbReference type="GO" id="GO:0003899">
    <property type="term" value="F:DNA-directed RNA polymerase activity"/>
    <property type="evidence" value="ECO:0007669"/>
    <property type="project" value="InterPro"/>
</dbReference>
<dbReference type="InterPro" id="IPR045113">
    <property type="entry name" value="Rpb7-like"/>
</dbReference>
<dbReference type="GO" id="GO:0003677">
    <property type="term" value="F:DNA binding"/>
    <property type="evidence" value="ECO:0007669"/>
    <property type="project" value="InterPro"/>
</dbReference>
<dbReference type="SUPFAM" id="SSF50249">
    <property type="entry name" value="Nucleic acid-binding proteins"/>
    <property type="match status" value="1"/>
</dbReference>
<comment type="subcellular location">
    <subcellularLocation>
        <location evidence="1">Nucleus</location>
    </subcellularLocation>
</comment>
<evidence type="ECO:0000256" key="1">
    <source>
        <dbReference type="ARBA" id="ARBA00004123"/>
    </source>
</evidence>
<dbReference type="InterPro" id="IPR012340">
    <property type="entry name" value="NA-bd_OB-fold"/>
</dbReference>
<dbReference type="NCBIfam" id="TIGR00448">
    <property type="entry name" value="rpoE"/>
    <property type="match status" value="1"/>
</dbReference>
<evidence type="ECO:0000256" key="4">
    <source>
        <dbReference type="ARBA" id="ARBA00023163"/>
    </source>
</evidence>
<name>A0A9D4ULM4_ADICA</name>
<sequence>MFNLSTIEDTIRVPPHDLSLPLLDAIKAQIKNLFFDKVIKDLGLVISLYDIKSVEGGFVFPGDGAPTYKVEFRLVMFKPFVGEVLVGKLKKCDKSGLYLSLGFFDDIHVPEHLLQQPSKFDEEEKLWVWSYNETDMFMDLEEEVRFRVEHVKYPPIPIEQESNAKPFAPMEISV</sequence>
<evidence type="ECO:0008006" key="10">
    <source>
        <dbReference type="Google" id="ProtNLM"/>
    </source>
</evidence>
<protein>
    <recommendedName>
        <fullName evidence="10">DNA-directed RNA polymerase III subunit RPC8</fullName>
    </recommendedName>
</protein>
<dbReference type="GO" id="GO:0006384">
    <property type="term" value="P:transcription initiation at RNA polymerase III promoter"/>
    <property type="evidence" value="ECO:0007669"/>
    <property type="project" value="TreeGrafter"/>
</dbReference>
<comment type="caution">
    <text evidence="8">The sequence shown here is derived from an EMBL/GenBank/DDBJ whole genome shotgun (WGS) entry which is preliminary data.</text>
</comment>
<dbReference type="Pfam" id="PF08292">
    <property type="entry name" value="RNA_pol_Rbc25"/>
    <property type="match status" value="1"/>
</dbReference>
<proteinExistence type="inferred from homology"/>
<dbReference type="SUPFAM" id="SSF88798">
    <property type="entry name" value="N-terminal, heterodimerisation domain of RBP7 (RpoE)"/>
    <property type="match status" value="1"/>
</dbReference>
<dbReference type="PANTHER" id="PTHR12709:SF1">
    <property type="entry name" value="DNA-DIRECTED RNA POLYMERASE III SUBUNIT RPC8"/>
    <property type="match status" value="1"/>
</dbReference>
<evidence type="ECO:0000256" key="3">
    <source>
        <dbReference type="ARBA" id="ARBA00022478"/>
    </source>
</evidence>
<feature type="domain" description="RNA polymerase III subunit Rpc25" evidence="7">
    <location>
        <begin position="83"/>
        <end position="162"/>
    </location>
</feature>
<dbReference type="InterPro" id="IPR013238">
    <property type="entry name" value="RNA_pol_III_Rbc25"/>
</dbReference>
<keyword evidence="3" id="KW-0240">DNA-directed RNA polymerase</keyword>
<reference evidence="8" key="1">
    <citation type="submission" date="2021-01" db="EMBL/GenBank/DDBJ databases">
        <title>Adiantum capillus-veneris genome.</title>
        <authorList>
            <person name="Fang Y."/>
            <person name="Liao Q."/>
        </authorList>
    </citation>
    <scope>NUCLEOTIDE SEQUENCE</scope>
    <source>
        <strain evidence="8">H3</strain>
        <tissue evidence="8">Leaf</tissue>
    </source>
</reference>
<dbReference type="Gene3D" id="3.30.1490.120">
    <property type="entry name" value="RNA polymerase Rpb7-like, N-terminal domain"/>
    <property type="match status" value="1"/>
</dbReference>
<organism evidence="8 9">
    <name type="scientific">Adiantum capillus-veneris</name>
    <name type="common">Maidenhair fern</name>
    <dbReference type="NCBI Taxonomy" id="13818"/>
    <lineage>
        <taxon>Eukaryota</taxon>
        <taxon>Viridiplantae</taxon>
        <taxon>Streptophyta</taxon>
        <taxon>Embryophyta</taxon>
        <taxon>Tracheophyta</taxon>
        <taxon>Polypodiopsida</taxon>
        <taxon>Polypodiidae</taxon>
        <taxon>Polypodiales</taxon>
        <taxon>Pteridineae</taxon>
        <taxon>Pteridaceae</taxon>
        <taxon>Vittarioideae</taxon>
        <taxon>Adiantum</taxon>
    </lineage>
</organism>
<evidence type="ECO:0000256" key="2">
    <source>
        <dbReference type="ARBA" id="ARBA00009307"/>
    </source>
</evidence>
<dbReference type="AlphaFoldDB" id="A0A9D4ULM4"/>
<dbReference type="EMBL" id="JABFUD020000014">
    <property type="protein sequence ID" value="KAI5070085.1"/>
    <property type="molecule type" value="Genomic_DNA"/>
</dbReference>
<dbReference type="OrthoDB" id="10256606at2759"/>
<evidence type="ECO:0000313" key="9">
    <source>
        <dbReference type="Proteomes" id="UP000886520"/>
    </source>
</evidence>
<evidence type="ECO:0000259" key="6">
    <source>
        <dbReference type="Pfam" id="PF03876"/>
    </source>
</evidence>
<dbReference type="Pfam" id="PF03876">
    <property type="entry name" value="SHS2_Rpb7-N"/>
    <property type="match status" value="1"/>
</dbReference>
<keyword evidence="9" id="KW-1185">Reference proteome</keyword>
<dbReference type="InterPro" id="IPR036898">
    <property type="entry name" value="RNA_pol_Rpb7-like_N_sf"/>
</dbReference>
<dbReference type="FunFam" id="3.30.1490.120:FF:000002">
    <property type="entry name" value="DNA-directed RNA polymerase III subunit RPC8"/>
    <property type="match status" value="1"/>
</dbReference>
<keyword evidence="5" id="KW-0539">Nucleus</keyword>
<dbReference type="GO" id="GO:0005666">
    <property type="term" value="C:RNA polymerase III complex"/>
    <property type="evidence" value="ECO:0007669"/>
    <property type="project" value="TreeGrafter"/>
</dbReference>
<evidence type="ECO:0000259" key="7">
    <source>
        <dbReference type="Pfam" id="PF08292"/>
    </source>
</evidence>
<accession>A0A9D4ULM4</accession>
<comment type="similarity">
    <text evidence="2">Belongs to the eukaryotic RPB7/RPC8 RNA polymerase subunit family.</text>
</comment>
<dbReference type="CDD" id="cd04330">
    <property type="entry name" value="RNAP_III_Rpc25_N"/>
    <property type="match status" value="1"/>
</dbReference>
<dbReference type="InterPro" id="IPR005576">
    <property type="entry name" value="Rpb7-like_N"/>
</dbReference>
<evidence type="ECO:0000256" key="5">
    <source>
        <dbReference type="ARBA" id="ARBA00023242"/>
    </source>
</evidence>
<dbReference type="Proteomes" id="UP000886520">
    <property type="component" value="Chromosome 14"/>
</dbReference>
<evidence type="ECO:0000313" key="8">
    <source>
        <dbReference type="EMBL" id="KAI5070085.1"/>
    </source>
</evidence>
<dbReference type="PANTHER" id="PTHR12709">
    <property type="entry name" value="DNA-DIRECTED RNA POLYMERASE II, III"/>
    <property type="match status" value="1"/>
</dbReference>
<feature type="domain" description="RNA polymerase Rpb7-like N-terminal" evidence="6">
    <location>
        <begin position="8"/>
        <end position="64"/>
    </location>
</feature>
<keyword evidence="4" id="KW-0804">Transcription</keyword>
<gene>
    <name evidence="8" type="ORF">GOP47_0014428</name>
</gene>
<dbReference type="InterPro" id="IPR004519">
    <property type="entry name" value="RNAP_E/RPC8"/>
</dbReference>
<dbReference type="Gene3D" id="2.40.50.140">
    <property type="entry name" value="Nucleic acid-binding proteins"/>
    <property type="match status" value="1"/>
</dbReference>